<gene>
    <name evidence="2" type="ORF">EAT49_15550</name>
</gene>
<dbReference type="PANTHER" id="PTHR46246:SF1">
    <property type="entry name" value="GUANOSINE-3',5'-BIS(DIPHOSPHATE) 3'-PYROPHOSPHOHYDROLASE MESH1"/>
    <property type="match status" value="1"/>
</dbReference>
<protein>
    <submittedName>
        <fullName evidence="2">Bifunctional (P)ppGpp synthetase/guanosine-3',5'-bis(Diphosphate) 3'-pyrophosphohydrolase</fullName>
    </submittedName>
</protein>
<dbReference type="SMART" id="SM00471">
    <property type="entry name" value="HDc"/>
    <property type="match status" value="1"/>
</dbReference>
<keyword evidence="3" id="KW-1185">Reference proteome</keyword>
<dbReference type="AlphaFoldDB" id="A0A3N2QVI0"/>
<dbReference type="InterPro" id="IPR003607">
    <property type="entry name" value="HD/PDEase_dom"/>
</dbReference>
<evidence type="ECO:0000259" key="1">
    <source>
        <dbReference type="SMART" id="SM00471"/>
    </source>
</evidence>
<keyword evidence="2" id="KW-0378">Hydrolase</keyword>
<evidence type="ECO:0000313" key="3">
    <source>
        <dbReference type="Proteomes" id="UP000268016"/>
    </source>
</evidence>
<dbReference type="SUPFAM" id="SSF109604">
    <property type="entry name" value="HD-domain/PDEase-like"/>
    <property type="match status" value="1"/>
</dbReference>
<dbReference type="PANTHER" id="PTHR46246">
    <property type="entry name" value="GUANOSINE-3',5'-BIS(DIPHOSPHATE) 3'-PYROPHOSPHOHYDROLASE MESH1"/>
    <property type="match status" value="1"/>
</dbReference>
<evidence type="ECO:0000313" key="2">
    <source>
        <dbReference type="EMBL" id="ROT99035.1"/>
    </source>
</evidence>
<dbReference type="Pfam" id="PF13328">
    <property type="entry name" value="HD_4"/>
    <property type="match status" value="1"/>
</dbReference>
<name>A0A3N2QVI0_9RHOB</name>
<sequence length="189" mass="20073">MSPFADGAADIEMVTRAALTAARAHAGQTRKGRDQLPYIMHPLEVAHLVARDGATADAVIAALLHDTVEDSDLTACEIAVEYGDEVAELVAALTDAPDWADLPRPERKARQAAHMPKAPAEARRIKIADQLSNLGDIARDPGAWSRDQAESYIAGAEEVVDACRGVSPRLEAAFDAVATEAMQKIGSHA</sequence>
<proteinExistence type="predicted"/>
<dbReference type="Proteomes" id="UP000268016">
    <property type="component" value="Unassembled WGS sequence"/>
</dbReference>
<dbReference type="InterPro" id="IPR052194">
    <property type="entry name" value="MESH1"/>
</dbReference>
<accession>A0A3N2QVI0</accession>
<organism evidence="2 3">
    <name type="scientific">Histidinibacterium lentulum</name>
    <dbReference type="NCBI Taxonomy" id="2480588"/>
    <lineage>
        <taxon>Bacteria</taxon>
        <taxon>Pseudomonadati</taxon>
        <taxon>Pseudomonadota</taxon>
        <taxon>Alphaproteobacteria</taxon>
        <taxon>Rhodobacterales</taxon>
        <taxon>Paracoccaceae</taxon>
        <taxon>Histidinibacterium</taxon>
    </lineage>
</organism>
<dbReference type="Gene3D" id="1.10.3210.10">
    <property type="entry name" value="Hypothetical protein af1432"/>
    <property type="match status" value="1"/>
</dbReference>
<reference evidence="2 3" key="1">
    <citation type="submission" date="2018-10" db="EMBL/GenBank/DDBJ databases">
        <title>Histidinibacterium lentulum gen. nov., sp. nov., a marine bacterium from the culture broth of Picochlorum sp. 122.</title>
        <authorList>
            <person name="Wang G."/>
        </authorList>
    </citation>
    <scope>NUCLEOTIDE SEQUENCE [LARGE SCALE GENOMIC DNA]</scope>
    <source>
        <strain evidence="2 3">B17</strain>
    </source>
</reference>
<feature type="domain" description="HD/PDEase" evidence="1">
    <location>
        <begin position="34"/>
        <end position="143"/>
    </location>
</feature>
<comment type="caution">
    <text evidence="2">The sequence shown here is derived from an EMBL/GenBank/DDBJ whole genome shotgun (WGS) entry which is preliminary data.</text>
</comment>
<dbReference type="RefSeq" id="WP_123643218.1">
    <property type="nucleotide sequence ID" value="NZ_ML119088.1"/>
</dbReference>
<dbReference type="GO" id="GO:0008893">
    <property type="term" value="F:guanosine-3',5'-bis(diphosphate) 3'-diphosphatase activity"/>
    <property type="evidence" value="ECO:0007669"/>
    <property type="project" value="TreeGrafter"/>
</dbReference>
<dbReference type="OrthoDB" id="9802385at2"/>
<dbReference type="CDD" id="cd00077">
    <property type="entry name" value="HDc"/>
    <property type="match status" value="1"/>
</dbReference>
<dbReference type="EMBL" id="RDRB01000008">
    <property type="protein sequence ID" value="ROT99035.1"/>
    <property type="molecule type" value="Genomic_DNA"/>
</dbReference>